<comment type="caution">
    <text evidence="1">The sequence shown here is derived from an EMBL/GenBank/DDBJ whole genome shotgun (WGS) entry which is preliminary data.</text>
</comment>
<name>A0ABQ8R0Q8_FUSEQ</name>
<keyword evidence="2" id="KW-1185">Reference proteome</keyword>
<accession>A0ABQ8R0Q8</accession>
<proteinExistence type="predicted"/>
<reference evidence="1" key="1">
    <citation type="submission" date="2022-09" db="EMBL/GenBank/DDBJ databases">
        <title>Fusarium specimens isolated from Avocado Roots.</title>
        <authorList>
            <person name="Stajich J."/>
            <person name="Roper C."/>
            <person name="Heimlech-Rivalta G."/>
        </authorList>
    </citation>
    <scope>NUCLEOTIDE SEQUENCE</scope>
    <source>
        <strain evidence="1">CF00095</strain>
    </source>
</reference>
<dbReference type="EMBL" id="JAOQBH010000019">
    <property type="protein sequence ID" value="KAJ4122693.1"/>
    <property type="molecule type" value="Genomic_DNA"/>
</dbReference>
<protein>
    <submittedName>
        <fullName evidence="1">Uncharacterized protein</fullName>
    </submittedName>
</protein>
<dbReference type="Proteomes" id="UP001152024">
    <property type="component" value="Unassembled WGS sequence"/>
</dbReference>
<evidence type="ECO:0000313" key="2">
    <source>
        <dbReference type="Proteomes" id="UP001152024"/>
    </source>
</evidence>
<organism evidence="1 2">
    <name type="scientific">Fusarium equiseti</name>
    <name type="common">Fusarium scirpi</name>
    <dbReference type="NCBI Taxonomy" id="61235"/>
    <lineage>
        <taxon>Eukaryota</taxon>
        <taxon>Fungi</taxon>
        <taxon>Dikarya</taxon>
        <taxon>Ascomycota</taxon>
        <taxon>Pezizomycotina</taxon>
        <taxon>Sordariomycetes</taxon>
        <taxon>Hypocreomycetidae</taxon>
        <taxon>Hypocreales</taxon>
        <taxon>Nectriaceae</taxon>
        <taxon>Fusarium</taxon>
        <taxon>Fusarium incarnatum-equiseti species complex</taxon>
    </lineage>
</organism>
<sequence length="115" mass="13443">MSSSSDYEQVSVLGAEEIVPAFTRDEKAQLYLGKRNEAINNKLGVMSFRQFEYELNFVYFQHFLQTIPECVAGSARYRFAYMKRFVLRERMMSEPVQIEITPEGYIFYGDNLIAL</sequence>
<gene>
    <name evidence="1" type="ORF">NW768_010130</name>
</gene>
<evidence type="ECO:0000313" key="1">
    <source>
        <dbReference type="EMBL" id="KAJ4122693.1"/>
    </source>
</evidence>